<dbReference type="SMART" id="SM00368">
    <property type="entry name" value="LRR_RI"/>
    <property type="match status" value="6"/>
</dbReference>
<keyword evidence="2" id="KW-0433">Leucine-rich repeat</keyword>
<sequence length="574" mass="62255">MASLSVDDVADQLAQTKVDSKFELSFKGKGLKLDKAEDAKDIVDTIEKCEHMTALRLEGNTVGVDAAEAIARAIGKHSEFERALWSDMFTGRLKTEIPHALKHLGVSIMGANCKLVEIDLSDNAFGPNGVVGLVDLLKSPSCYSLQELKLNNNGLGIGGGKMLAECLTECHKSSLAAGRPLALKVFISGRNRLENDGAKALAAAFKVNLYYVGRNTSANLQRFPGMPFFRCFLFFPNSAVKLLLKLFAVLCHNVPFCVVPQALPKLTQLEIINFGDCLVRTDGARAIANVLNQGHKQLKELILSGNEITKPGALDVVESLEGKSSLINVDLNANSLGEEGCEEVRVTMDALGLNDALASLSDDEGSDEDDEEEEEDDGDDDYGEDEEPEEERDGDISSDPKLQVQGSALTPNKPQISVKDFLAFPSPTKLLQLGHNSGDAILEELGEDKTNIDKVVAMILKVSLVVSKDDEAKIRSCECADGLLQNLFNSLDKPGPDVANAFLVALGLIKGEDKKMKAPGSIVGPLLVLEHIVRQPYFPSELRQTMLAFLSKPHPLLEKASDARHKILQTLYSF</sequence>
<dbReference type="SUPFAM" id="SSF69099">
    <property type="entry name" value="Ran-GTPase activating protein 1 (RanGAP1), C-terminal domain"/>
    <property type="match status" value="1"/>
</dbReference>
<dbReference type="InterPro" id="IPR009109">
    <property type="entry name" value="Ran_GTPase_activating_1_C"/>
</dbReference>
<evidence type="ECO:0000313" key="6">
    <source>
        <dbReference type="Proteomes" id="UP000694888"/>
    </source>
</evidence>
<dbReference type="InterPro" id="IPR032675">
    <property type="entry name" value="LRR_dom_sf"/>
</dbReference>
<dbReference type="PANTHER" id="PTHR24113:SF12">
    <property type="entry name" value="RAN GTPASE-ACTIVATING PROTEIN 1"/>
    <property type="match status" value="1"/>
</dbReference>
<dbReference type="InterPro" id="IPR027038">
    <property type="entry name" value="RanGap"/>
</dbReference>
<accession>A0ABM1VS54</accession>
<keyword evidence="3" id="KW-0677">Repeat</keyword>
<dbReference type="InterPro" id="IPR036720">
    <property type="entry name" value="RanGAP1_C_sf"/>
</dbReference>
<dbReference type="Pfam" id="PF13516">
    <property type="entry name" value="LRR_6"/>
    <property type="match status" value="3"/>
</dbReference>
<evidence type="ECO:0000256" key="1">
    <source>
        <dbReference type="ARBA" id="ARBA00022468"/>
    </source>
</evidence>
<evidence type="ECO:0000256" key="4">
    <source>
        <dbReference type="SAM" id="MobiDB-lite"/>
    </source>
</evidence>
<evidence type="ECO:0000256" key="3">
    <source>
        <dbReference type="ARBA" id="ARBA00022737"/>
    </source>
</evidence>
<evidence type="ECO:0000259" key="5">
    <source>
        <dbReference type="Pfam" id="PF07834"/>
    </source>
</evidence>
<gene>
    <name evidence="7" type="primary">LOC101857020</name>
</gene>
<organism evidence="6 7">
    <name type="scientific">Aplysia californica</name>
    <name type="common">California sea hare</name>
    <dbReference type="NCBI Taxonomy" id="6500"/>
    <lineage>
        <taxon>Eukaryota</taxon>
        <taxon>Metazoa</taxon>
        <taxon>Spiralia</taxon>
        <taxon>Lophotrochozoa</taxon>
        <taxon>Mollusca</taxon>
        <taxon>Gastropoda</taxon>
        <taxon>Heterobranchia</taxon>
        <taxon>Euthyneura</taxon>
        <taxon>Tectipleura</taxon>
        <taxon>Aplysiida</taxon>
        <taxon>Aplysioidea</taxon>
        <taxon>Aplysiidae</taxon>
        <taxon>Aplysia</taxon>
    </lineage>
</organism>
<feature type="region of interest" description="Disordered" evidence="4">
    <location>
        <begin position="359"/>
        <end position="412"/>
    </location>
</feature>
<dbReference type="Proteomes" id="UP000694888">
    <property type="component" value="Unplaced"/>
</dbReference>
<dbReference type="GeneID" id="101857020"/>
<keyword evidence="1" id="KW-0343">GTPase activation</keyword>
<proteinExistence type="predicted"/>
<evidence type="ECO:0000313" key="7">
    <source>
        <dbReference type="RefSeq" id="XP_035825246.1"/>
    </source>
</evidence>
<dbReference type="SUPFAM" id="SSF52047">
    <property type="entry name" value="RNI-like"/>
    <property type="match status" value="1"/>
</dbReference>
<dbReference type="RefSeq" id="XP_035825246.1">
    <property type="nucleotide sequence ID" value="XM_035969353.1"/>
</dbReference>
<feature type="domain" description="Ran-GTPase activating protein 1 C-terminal" evidence="5">
    <location>
        <begin position="408"/>
        <end position="571"/>
    </location>
</feature>
<dbReference type="Pfam" id="PF07834">
    <property type="entry name" value="RanGAP1_C"/>
    <property type="match status" value="1"/>
</dbReference>
<dbReference type="CDD" id="cd00116">
    <property type="entry name" value="LRR_RI"/>
    <property type="match status" value="1"/>
</dbReference>
<dbReference type="Gene3D" id="3.80.10.10">
    <property type="entry name" value="Ribonuclease Inhibitor"/>
    <property type="match status" value="1"/>
</dbReference>
<dbReference type="Gene3D" id="1.25.40.200">
    <property type="entry name" value="Ran-GTPase activating protein 1, C-terminal domain"/>
    <property type="match status" value="1"/>
</dbReference>
<dbReference type="InterPro" id="IPR001611">
    <property type="entry name" value="Leu-rich_rpt"/>
</dbReference>
<reference evidence="7" key="1">
    <citation type="submission" date="2025-08" db="UniProtKB">
        <authorList>
            <consortium name="RefSeq"/>
        </authorList>
    </citation>
    <scope>IDENTIFICATION</scope>
</reference>
<protein>
    <submittedName>
        <fullName evidence="7">Ran GTPase-activating protein 1</fullName>
    </submittedName>
</protein>
<feature type="compositionally biased region" description="Acidic residues" evidence="4">
    <location>
        <begin position="361"/>
        <end position="393"/>
    </location>
</feature>
<evidence type="ECO:0000256" key="2">
    <source>
        <dbReference type="ARBA" id="ARBA00022614"/>
    </source>
</evidence>
<dbReference type="PANTHER" id="PTHR24113">
    <property type="entry name" value="RAN GTPASE-ACTIVATING PROTEIN 1"/>
    <property type="match status" value="1"/>
</dbReference>
<keyword evidence="6" id="KW-1185">Reference proteome</keyword>
<name>A0ABM1VS54_APLCA</name>